<dbReference type="PROSITE" id="PS00455">
    <property type="entry name" value="AMP_BINDING"/>
    <property type="match status" value="1"/>
</dbReference>
<evidence type="ECO:0000256" key="3">
    <source>
        <dbReference type="ARBA" id="ARBA00023098"/>
    </source>
</evidence>
<dbReference type="InterPro" id="IPR020845">
    <property type="entry name" value="AMP-binding_CS"/>
</dbReference>
<feature type="domain" description="AMP-dependent synthetase/ligase" evidence="5">
    <location>
        <begin position="40"/>
        <end position="453"/>
    </location>
</feature>
<dbReference type="InterPro" id="IPR042099">
    <property type="entry name" value="ANL_N_sf"/>
</dbReference>
<name>A0A9D4K143_DREPO</name>
<evidence type="ECO:0000256" key="4">
    <source>
        <dbReference type="ARBA" id="ARBA00026121"/>
    </source>
</evidence>
<dbReference type="SUPFAM" id="SSF56801">
    <property type="entry name" value="Acetyl-CoA synthetase-like"/>
    <property type="match status" value="1"/>
</dbReference>
<sequence length="642" mass="71154">LDDLLPATSYCTTDITAPVKLRLEKEGHASIKPITMETMFRQTAEKLPDTIALGVKRNGVWQKTTFREYYSLTKQAARAFIKVGLEPRHAVSVLGFNSPEWFISYLGAIFAGGVGTGIYATNSPEACAFVLQDSCSNVVVVENHAQLQKILQVWDSLPHLKAIVQYTGEVAERRDNIYSWDEFLALGNDVPDSALEERLSIQAPNACCSIIYTSGTTGNPKGVMLSHDNYTWTADMVCKQLKLNFGKEIGISFLPLSHIAAQMLDFICPVRCGGSVYFAQPDALKGTLLDSWKEVRPTFVFAVPRLWEKINERLVTEGAKRPKMARKISAWARDKGLKASKGDKPWGWSLANVLVFKKLRNLLGLDRCRLFGSGAAPIMKETLEFFNSLNICIYEVYGMSECTGPQTMCSDGAYRITSVGKEMMGVKTKFENPDEDGNGEVCFWGRHVFMGYLNDEVKTKECLGDNMWIHSGDIGKKDEDGFLYITGRIKELVITAGGENIAPVPVESAVKEALPCVSNCMLIGDKRKFLSMLITLKTEMNLDTNEPLDSLAPETLSWYRALGSQAKTVEDAIADKNVLQAVQVGIDKANKKAVSNASKVQKWTILPKDFSMPGGELGPTLKLKRPVVAKMYDKTISAFYEE</sequence>
<dbReference type="AlphaFoldDB" id="A0A9D4K143"/>
<dbReference type="Pfam" id="PF00501">
    <property type="entry name" value="AMP-binding"/>
    <property type="match status" value="1"/>
</dbReference>
<dbReference type="Pfam" id="PF23562">
    <property type="entry name" value="AMP-binding_C_3"/>
    <property type="match status" value="1"/>
</dbReference>
<protein>
    <recommendedName>
        <fullName evidence="4">long-chain-fatty-acid--CoA ligase</fullName>
        <ecNumber evidence="4">6.2.1.3</ecNumber>
    </recommendedName>
</protein>
<evidence type="ECO:0000313" key="7">
    <source>
        <dbReference type="Proteomes" id="UP000828390"/>
    </source>
</evidence>
<dbReference type="GO" id="GO:0005783">
    <property type="term" value="C:endoplasmic reticulum"/>
    <property type="evidence" value="ECO:0007669"/>
    <property type="project" value="TreeGrafter"/>
</dbReference>
<dbReference type="EC" id="6.2.1.3" evidence="4"/>
<organism evidence="6 7">
    <name type="scientific">Dreissena polymorpha</name>
    <name type="common">Zebra mussel</name>
    <name type="synonym">Mytilus polymorpha</name>
    <dbReference type="NCBI Taxonomy" id="45954"/>
    <lineage>
        <taxon>Eukaryota</taxon>
        <taxon>Metazoa</taxon>
        <taxon>Spiralia</taxon>
        <taxon>Lophotrochozoa</taxon>
        <taxon>Mollusca</taxon>
        <taxon>Bivalvia</taxon>
        <taxon>Autobranchia</taxon>
        <taxon>Heteroconchia</taxon>
        <taxon>Euheterodonta</taxon>
        <taxon>Imparidentia</taxon>
        <taxon>Neoheterodontei</taxon>
        <taxon>Myida</taxon>
        <taxon>Dreissenoidea</taxon>
        <taxon>Dreissenidae</taxon>
        <taxon>Dreissena</taxon>
    </lineage>
</organism>
<accession>A0A9D4K143</accession>
<evidence type="ECO:0000256" key="2">
    <source>
        <dbReference type="ARBA" id="ARBA00022832"/>
    </source>
</evidence>
<dbReference type="GO" id="GO:0004467">
    <property type="term" value="F:long-chain fatty acid-CoA ligase activity"/>
    <property type="evidence" value="ECO:0007669"/>
    <property type="project" value="UniProtKB-EC"/>
</dbReference>
<dbReference type="GO" id="GO:0016020">
    <property type="term" value="C:membrane"/>
    <property type="evidence" value="ECO:0007669"/>
    <property type="project" value="TreeGrafter"/>
</dbReference>
<reference evidence="6" key="2">
    <citation type="submission" date="2020-11" db="EMBL/GenBank/DDBJ databases">
        <authorList>
            <person name="McCartney M.A."/>
            <person name="Auch B."/>
            <person name="Kono T."/>
            <person name="Mallez S."/>
            <person name="Becker A."/>
            <person name="Gohl D.M."/>
            <person name="Silverstein K.A.T."/>
            <person name="Koren S."/>
            <person name="Bechman K.B."/>
            <person name="Herman A."/>
            <person name="Abrahante J.E."/>
            <person name="Garbe J."/>
        </authorList>
    </citation>
    <scope>NUCLEOTIDE SEQUENCE</scope>
    <source>
        <strain evidence="6">Duluth1</strain>
        <tissue evidence="6">Whole animal</tissue>
    </source>
</reference>
<keyword evidence="2" id="KW-0276">Fatty acid metabolism</keyword>
<dbReference type="PANTHER" id="PTHR43272">
    <property type="entry name" value="LONG-CHAIN-FATTY-ACID--COA LIGASE"/>
    <property type="match status" value="1"/>
</dbReference>
<keyword evidence="1" id="KW-0436">Ligase</keyword>
<dbReference type="EMBL" id="JAIWYP010000004">
    <property type="protein sequence ID" value="KAH3830554.1"/>
    <property type="molecule type" value="Genomic_DNA"/>
</dbReference>
<proteinExistence type="predicted"/>
<dbReference type="InterPro" id="IPR000873">
    <property type="entry name" value="AMP-dep_synth/lig_dom"/>
</dbReference>
<evidence type="ECO:0000313" key="6">
    <source>
        <dbReference type="EMBL" id="KAH3830554.1"/>
    </source>
</evidence>
<dbReference type="PANTHER" id="PTHR43272:SF32">
    <property type="entry name" value="AMP-DEPENDENT SYNTHETASE_LIGASE DOMAIN-CONTAINING PROTEIN"/>
    <property type="match status" value="1"/>
</dbReference>
<evidence type="ECO:0000259" key="5">
    <source>
        <dbReference type="Pfam" id="PF00501"/>
    </source>
</evidence>
<dbReference type="Proteomes" id="UP000828390">
    <property type="component" value="Unassembled WGS sequence"/>
</dbReference>
<keyword evidence="3" id="KW-0443">Lipid metabolism</keyword>
<dbReference type="Gene3D" id="3.40.50.12780">
    <property type="entry name" value="N-terminal domain of ligase-like"/>
    <property type="match status" value="1"/>
</dbReference>
<keyword evidence="7" id="KW-1185">Reference proteome</keyword>
<evidence type="ECO:0000256" key="1">
    <source>
        <dbReference type="ARBA" id="ARBA00022598"/>
    </source>
</evidence>
<feature type="non-terminal residue" evidence="6">
    <location>
        <position position="642"/>
    </location>
</feature>
<comment type="caution">
    <text evidence="6">The sequence shown here is derived from an EMBL/GenBank/DDBJ whole genome shotgun (WGS) entry which is preliminary data.</text>
</comment>
<gene>
    <name evidence="6" type="ORF">DPMN_103799</name>
</gene>
<reference evidence="6" key="1">
    <citation type="journal article" date="2019" name="bioRxiv">
        <title>The Genome of the Zebra Mussel, Dreissena polymorpha: A Resource for Invasive Species Research.</title>
        <authorList>
            <person name="McCartney M.A."/>
            <person name="Auch B."/>
            <person name="Kono T."/>
            <person name="Mallez S."/>
            <person name="Zhang Y."/>
            <person name="Obille A."/>
            <person name="Becker A."/>
            <person name="Abrahante J.E."/>
            <person name="Garbe J."/>
            <person name="Badalamenti J.P."/>
            <person name="Herman A."/>
            <person name="Mangelson H."/>
            <person name="Liachko I."/>
            <person name="Sullivan S."/>
            <person name="Sone E.D."/>
            <person name="Koren S."/>
            <person name="Silverstein K.A.T."/>
            <person name="Beckman K.B."/>
            <person name="Gohl D.M."/>
        </authorList>
    </citation>
    <scope>NUCLEOTIDE SEQUENCE</scope>
    <source>
        <strain evidence="6">Duluth1</strain>
        <tissue evidence="6">Whole animal</tissue>
    </source>
</reference>